<organism evidence="2 3">
    <name type="scientific">Gracilibacillus caseinilyticus</name>
    <dbReference type="NCBI Taxonomy" id="2932256"/>
    <lineage>
        <taxon>Bacteria</taxon>
        <taxon>Bacillati</taxon>
        <taxon>Bacillota</taxon>
        <taxon>Bacilli</taxon>
        <taxon>Bacillales</taxon>
        <taxon>Bacillaceae</taxon>
        <taxon>Gracilibacillus</taxon>
    </lineage>
</organism>
<feature type="transmembrane region" description="Helical" evidence="1">
    <location>
        <begin position="75"/>
        <end position="98"/>
    </location>
</feature>
<dbReference type="Pfam" id="PF17247">
    <property type="entry name" value="DUF5316"/>
    <property type="match status" value="1"/>
</dbReference>
<protein>
    <submittedName>
        <fullName evidence="2">DUF5316 domain-containing protein</fullName>
    </submittedName>
</protein>
<name>A0ABY4F6H3_9BACI</name>
<sequence length="101" mass="11099">MNKFSWWIGISVAVISVIIGLFSRNLELVLTISGIAFIVPVLLAVIFSGALVSGDRMHSIFLTESKEKRTEKNRWIKNLLAIALPNLFVILIIVGITYGAG</sequence>
<dbReference type="RefSeq" id="WP_244723232.1">
    <property type="nucleotide sequence ID" value="NZ_CP095072.1"/>
</dbReference>
<keyword evidence="1" id="KW-0472">Membrane</keyword>
<gene>
    <name evidence="2" type="ORF">MUN88_08315</name>
</gene>
<evidence type="ECO:0000256" key="1">
    <source>
        <dbReference type="SAM" id="Phobius"/>
    </source>
</evidence>
<accession>A0ABY4F6H3</accession>
<proteinExistence type="predicted"/>
<dbReference type="InterPro" id="IPR035167">
    <property type="entry name" value="DUF5316"/>
</dbReference>
<evidence type="ECO:0000313" key="3">
    <source>
        <dbReference type="Proteomes" id="UP000831782"/>
    </source>
</evidence>
<reference evidence="2 3" key="1">
    <citation type="submission" date="2022-04" db="EMBL/GenBank/DDBJ databases">
        <title>Gracilibacillus sp. isolated from saltern.</title>
        <authorList>
            <person name="Won M."/>
            <person name="Lee C.-M."/>
            <person name="Woen H.-Y."/>
            <person name="Kwon S.-W."/>
        </authorList>
    </citation>
    <scope>NUCLEOTIDE SEQUENCE [LARGE SCALE GENOMIC DNA]</scope>
    <source>
        <strain evidence="2 3">SSWR10-1</strain>
    </source>
</reference>
<keyword evidence="1" id="KW-0812">Transmembrane</keyword>
<feature type="transmembrane region" description="Helical" evidence="1">
    <location>
        <begin position="28"/>
        <end position="54"/>
    </location>
</feature>
<evidence type="ECO:0000313" key="2">
    <source>
        <dbReference type="EMBL" id="UOQ50051.1"/>
    </source>
</evidence>
<keyword evidence="3" id="KW-1185">Reference proteome</keyword>
<feature type="transmembrane region" description="Helical" evidence="1">
    <location>
        <begin position="5"/>
        <end position="22"/>
    </location>
</feature>
<keyword evidence="1" id="KW-1133">Transmembrane helix</keyword>
<dbReference type="Proteomes" id="UP000831782">
    <property type="component" value="Chromosome"/>
</dbReference>
<dbReference type="EMBL" id="CP095072">
    <property type="protein sequence ID" value="UOQ50051.1"/>
    <property type="molecule type" value="Genomic_DNA"/>
</dbReference>